<dbReference type="PANTHER" id="PTHR42110">
    <property type="entry name" value="L-ASPARAGINASE, PUTATIVE (AFU_ORTHOLOGUE AFUA_3G11890)-RELATED"/>
    <property type="match status" value="1"/>
</dbReference>
<comment type="caution">
    <text evidence="1">The sequence shown here is derived from an EMBL/GenBank/DDBJ whole genome shotgun (WGS) entry which is preliminary data.</text>
</comment>
<evidence type="ECO:0000313" key="2">
    <source>
        <dbReference type="Proteomes" id="UP000221168"/>
    </source>
</evidence>
<dbReference type="Pfam" id="PF06089">
    <property type="entry name" value="Asparaginase_II"/>
    <property type="match status" value="1"/>
</dbReference>
<protein>
    <submittedName>
        <fullName evidence="1">Asparaginase</fullName>
    </submittedName>
</protein>
<dbReference type="AlphaFoldDB" id="A0A2G1QHX5"/>
<dbReference type="InterPro" id="IPR010349">
    <property type="entry name" value="Asparaginase_II"/>
</dbReference>
<dbReference type="PANTHER" id="PTHR42110:SF1">
    <property type="entry name" value="L-ASPARAGINASE, PUTATIVE (AFU_ORTHOLOGUE AFUA_3G11890)-RELATED"/>
    <property type="match status" value="1"/>
</dbReference>
<dbReference type="OrthoDB" id="9780674at2"/>
<name>A0A2G1QHX5_9HYPH</name>
<keyword evidence="2" id="KW-1185">Reference proteome</keyword>
<evidence type="ECO:0000313" key="1">
    <source>
        <dbReference type="EMBL" id="PHP65147.1"/>
    </source>
</evidence>
<proteinExistence type="predicted"/>
<organism evidence="1 2">
    <name type="scientific">Zhengella mangrovi</name>
    <dbReference type="NCBI Taxonomy" id="1982044"/>
    <lineage>
        <taxon>Bacteria</taxon>
        <taxon>Pseudomonadati</taxon>
        <taxon>Pseudomonadota</taxon>
        <taxon>Alphaproteobacteria</taxon>
        <taxon>Hyphomicrobiales</taxon>
        <taxon>Notoacmeibacteraceae</taxon>
        <taxon>Zhengella</taxon>
    </lineage>
</organism>
<accession>A0A2G1QHX5</accession>
<dbReference type="EMBL" id="PDVP01000018">
    <property type="protein sequence ID" value="PHP65147.1"/>
    <property type="molecule type" value="Genomic_DNA"/>
</dbReference>
<sequence>MDNPVLVEVTRGARVESRHRGAFVVMDGDGHVVASAGDIDRPVYPRSAVKAIQALPLVETGTADALGFETADLAMACASHSGEPGHVQRAAAMLARAGLAETDLECGSHWSSEPAVLIEQARAMARPDQLHNNCSGKHAGFLCTCRHMGWETGGYVTAGHREQTLIAQTMTAVTGAAHDGGNAAIDGCAIPTYAVPLTALARGFARMATGRGLEPQRAAAARRLLDACMAAPWYVAGTDRFDTRVMQAAPGRVFLKVGAEGVYCAALPEQGLAIALKADDGAPRAAEVMVAAVLAYAASGRDDALADCLEGYARHPVLNRNGEAVGEMRPASPLV</sequence>
<dbReference type="Proteomes" id="UP000221168">
    <property type="component" value="Unassembled WGS sequence"/>
</dbReference>
<dbReference type="RefSeq" id="WP_099308293.1">
    <property type="nucleotide sequence ID" value="NZ_PDVP01000018.1"/>
</dbReference>
<reference evidence="1 2" key="1">
    <citation type="submission" date="2017-10" db="EMBL/GenBank/DDBJ databases">
        <title>Sedimentibacterium mangrovi gen. nov., sp. nov., a novel member of family Phyllobacteriacea isolated from mangrove sediment.</title>
        <authorList>
            <person name="Liao H."/>
            <person name="Tian Y."/>
        </authorList>
    </citation>
    <scope>NUCLEOTIDE SEQUENCE [LARGE SCALE GENOMIC DNA]</scope>
    <source>
        <strain evidence="1 2">X9-2-2</strain>
    </source>
</reference>
<gene>
    <name evidence="1" type="ORF">CSC94_20740</name>
</gene>